<dbReference type="GO" id="GO:0006355">
    <property type="term" value="P:regulation of DNA-templated transcription"/>
    <property type="evidence" value="ECO:0007669"/>
    <property type="project" value="InterPro"/>
</dbReference>
<reference evidence="17" key="1">
    <citation type="submission" date="2023-04" db="EMBL/GenBank/DDBJ databases">
        <title>Complete genome sequence of Temperatibacter marinus.</title>
        <authorList>
            <person name="Rong J.-C."/>
            <person name="Yi M.-L."/>
            <person name="Zhao Q."/>
        </authorList>
    </citation>
    <scope>NUCLEOTIDE SEQUENCE</scope>
    <source>
        <strain evidence="17">NBRC 110045</strain>
    </source>
</reference>
<evidence type="ECO:0000259" key="16">
    <source>
        <dbReference type="PROSITE" id="PS51755"/>
    </source>
</evidence>
<dbReference type="Proteomes" id="UP001268683">
    <property type="component" value="Chromosome"/>
</dbReference>
<dbReference type="PROSITE" id="PS50110">
    <property type="entry name" value="RESPONSE_REGULATORY"/>
    <property type="match status" value="1"/>
</dbReference>
<evidence type="ECO:0000256" key="2">
    <source>
        <dbReference type="ARBA" id="ARBA00013332"/>
    </source>
</evidence>
<dbReference type="Gene3D" id="6.10.250.690">
    <property type="match status" value="1"/>
</dbReference>
<evidence type="ECO:0000256" key="9">
    <source>
        <dbReference type="ARBA" id="ARBA00023125"/>
    </source>
</evidence>
<dbReference type="InterPro" id="IPR039420">
    <property type="entry name" value="WalR-like"/>
</dbReference>
<comment type="subcellular location">
    <subcellularLocation>
        <location evidence="1">Cytoplasm</location>
    </subcellularLocation>
</comment>
<gene>
    <name evidence="17" type="primary">phoB</name>
    <name evidence="17" type="ORF">QGN29_03445</name>
</gene>
<dbReference type="CDD" id="cd00383">
    <property type="entry name" value="trans_reg_C"/>
    <property type="match status" value="1"/>
</dbReference>
<dbReference type="InterPro" id="IPR011006">
    <property type="entry name" value="CheY-like_superfamily"/>
</dbReference>
<dbReference type="KEGG" id="tmk:QGN29_03445"/>
<dbReference type="SMART" id="SM00448">
    <property type="entry name" value="REC"/>
    <property type="match status" value="1"/>
</dbReference>
<keyword evidence="3" id="KW-0813">Transport</keyword>
<dbReference type="InterPro" id="IPR011879">
    <property type="entry name" value="Sig_transdc_resp-reg_PhoB"/>
</dbReference>
<keyword evidence="10" id="KW-0010">Activator</keyword>
<dbReference type="GO" id="GO:0005829">
    <property type="term" value="C:cytosol"/>
    <property type="evidence" value="ECO:0007669"/>
    <property type="project" value="TreeGrafter"/>
</dbReference>
<dbReference type="GO" id="GO:0032993">
    <property type="term" value="C:protein-DNA complex"/>
    <property type="evidence" value="ECO:0007669"/>
    <property type="project" value="TreeGrafter"/>
</dbReference>
<evidence type="ECO:0000256" key="11">
    <source>
        <dbReference type="ARBA" id="ARBA00023163"/>
    </source>
</evidence>
<comment type="function">
    <text evidence="12">This protein is a positive regulator for the phosphate regulon. Transcription of this operon is positively regulated by PhoB and PhoR when phosphate is limited.</text>
</comment>
<sequence length="228" mass="26144">MKLKALLVEDDQAISELIRYNLEAEGYDVTSTEDGEEALLLAEEVGPDVVLLDWMLPSLSGIEICRRLRKEAATANVPILMITARSEESDLIRGLETGADDYIIKPFSPKELMARVHSVLRRVRPAFAAENLKFEDIEMDKITHRVTRNGAALKLGPIEYRLLRHFMENPKHVFSRDQLLDRVWGQDVFIDERTVDVHIRRLRKALEVDDLPDYIRTVRSMGYALDIS</sequence>
<evidence type="ECO:0000256" key="5">
    <source>
        <dbReference type="ARBA" id="ARBA00022553"/>
    </source>
</evidence>
<dbReference type="InterPro" id="IPR001789">
    <property type="entry name" value="Sig_transdc_resp-reg_receiver"/>
</dbReference>
<evidence type="ECO:0000256" key="8">
    <source>
        <dbReference type="ARBA" id="ARBA00023015"/>
    </source>
</evidence>
<dbReference type="GO" id="GO:0006817">
    <property type="term" value="P:phosphate ion transport"/>
    <property type="evidence" value="ECO:0007669"/>
    <property type="project" value="UniProtKB-KW"/>
</dbReference>
<evidence type="ECO:0000256" key="14">
    <source>
        <dbReference type="PROSITE-ProRule" id="PRU01091"/>
    </source>
</evidence>
<evidence type="ECO:0000256" key="1">
    <source>
        <dbReference type="ARBA" id="ARBA00004496"/>
    </source>
</evidence>
<keyword evidence="8" id="KW-0805">Transcription regulation</keyword>
<feature type="DNA-binding region" description="OmpR/PhoB-type" evidence="14">
    <location>
        <begin position="129"/>
        <end position="227"/>
    </location>
</feature>
<dbReference type="NCBIfam" id="TIGR02154">
    <property type="entry name" value="PhoB"/>
    <property type="match status" value="1"/>
</dbReference>
<protein>
    <recommendedName>
        <fullName evidence="2">Phosphate regulon transcriptional regulatory protein PhoB</fullName>
    </recommendedName>
</protein>
<keyword evidence="6" id="KW-0592">Phosphate transport</keyword>
<dbReference type="PROSITE" id="PS51755">
    <property type="entry name" value="OMPR_PHOB"/>
    <property type="match status" value="1"/>
</dbReference>
<dbReference type="PANTHER" id="PTHR48111:SF40">
    <property type="entry name" value="PHOSPHATE REGULON TRANSCRIPTIONAL REGULATORY PROTEIN PHOB"/>
    <property type="match status" value="1"/>
</dbReference>
<dbReference type="GO" id="GO:0000976">
    <property type="term" value="F:transcription cis-regulatory region binding"/>
    <property type="evidence" value="ECO:0007669"/>
    <property type="project" value="TreeGrafter"/>
</dbReference>
<evidence type="ECO:0000256" key="3">
    <source>
        <dbReference type="ARBA" id="ARBA00022448"/>
    </source>
</evidence>
<feature type="domain" description="Response regulatory" evidence="15">
    <location>
        <begin position="4"/>
        <end position="120"/>
    </location>
</feature>
<keyword evidence="4" id="KW-0963">Cytoplasm</keyword>
<dbReference type="InterPro" id="IPR036388">
    <property type="entry name" value="WH-like_DNA-bd_sf"/>
</dbReference>
<organism evidence="17 18">
    <name type="scientific">Temperatibacter marinus</name>
    <dbReference type="NCBI Taxonomy" id="1456591"/>
    <lineage>
        <taxon>Bacteria</taxon>
        <taxon>Pseudomonadati</taxon>
        <taxon>Pseudomonadota</taxon>
        <taxon>Alphaproteobacteria</taxon>
        <taxon>Kordiimonadales</taxon>
        <taxon>Temperatibacteraceae</taxon>
        <taxon>Temperatibacter</taxon>
    </lineage>
</organism>
<evidence type="ECO:0000256" key="10">
    <source>
        <dbReference type="ARBA" id="ARBA00023159"/>
    </source>
</evidence>
<dbReference type="FunFam" id="3.40.50.2300:FF:000001">
    <property type="entry name" value="DNA-binding response regulator PhoB"/>
    <property type="match status" value="1"/>
</dbReference>
<feature type="modified residue" description="4-aspartylphosphate" evidence="13">
    <location>
        <position position="53"/>
    </location>
</feature>
<evidence type="ECO:0000256" key="7">
    <source>
        <dbReference type="ARBA" id="ARBA00023012"/>
    </source>
</evidence>
<dbReference type="InterPro" id="IPR001867">
    <property type="entry name" value="OmpR/PhoB-type_DNA-bd"/>
</dbReference>
<proteinExistence type="predicted"/>
<dbReference type="PANTHER" id="PTHR48111">
    <property type="entry name" value="REGULATOR OF RPOS"/>
    <property type="match status" value="1"/>
</dbReference>
<dbReference type="InterPro" id="IPR016032">
    <property type="entry name" value="Sig_transdc_resp-reg_C-effctor"/>
</dbReference>
<dbReference type="AlphaFoldDB" id="A0AA52EJ24"/>
<dbReference type="EMBL" id="CP123872">
    <property type="protein sequence ID" value="WND03424.1"/>
    <property type="molecule type" value="Genomic_DNA"/>
</dbReference>
<dbReference type="FunFam" id="1.10.10.10:FF:000018">
    <property type="entry name" value="DNA-binding response regulator ResD"/>
    <property type="match status" value="1"/>
</dbReference>
<dbReference type="GO" id="GO:0000156">
    <property type="term" value="F:phosphorelay response regulator activity"/>
    <property type="evidence" value="ECO:0007669"/>
    <property type="project" value="InterPro"/>
</dbReference>
<dbReference type="Gene3D" id="3.40.50.2300">
    <property type="match status" value="1"/>
</dbReference>
<evidence type="ECO:0000256" key="4">
    <source>
        <dbReference type="ARBA" id="ARBA00022490"/>
    </source>
</evidence>
<evidence type="ECO:0000256" key="6">
    <source>
        <dbReference type="ARBA" id="ARBA00022592"/>
    </source>
</evidence>
<keyword evidence="5 13" id="KW-0597">Phosphoprotein</keyword>
<dbReference type="Pfam" id="PF00072">
    <property type="entry name" value="Response_reg"/>
    <property type="match status" value="1"/>
</dbReference>
<dbReference type="SUPFAM" id="SSF46894">
    <property type="entry name" value="C-terminal effector domain of the bipartite response regulators"/>
    <property type="match status" value="1"/>
</dbReference>
<evidence type="ECO:0000313" key="17">
    <source>
        <dbReference type="EMBL" id="WND03424.1"/>
    </source>
</evidence>
<keyword evidence="18" id="KW-1185">Reference proteome</keyword>
<dbReference type="SUPFAM" id="SSF52172">
    <property type="entry name" value="CheY-like"/>
    <property type="match status" value="1"/>
</dbReference>
<evidence type="ECO:0000256" key="12">
    <source>
        <dbReference type="ARBA" id="ARBA00024735"/>
    </source>
</evidence>
<keyword evidence="7" id="KW-0902">Two-component regulatory system</keyword>
<feature type="domain" description="OmpR/PhoB-type" evidence="16">
    <location>
        <begin position="129"/>
        <end position="227"/>
    </location>
</feature>
<dbReference type="SMART" id="SM00862">
    <property type="entry name" value="Trans_reg_C"/>
    <property type="match status" value="1"/>
</dbReference>
<evidence type="ECO:0000313" key="18">
    <source>
        <dbReference type="Proteomes" id="UP001268683"/>
    </source>
</evidence>
<keyword evidence="11" id="KW-0804">Transcription</keyword>
<dbReference type="Pfam" id="PF00486">
    <property type="entry name" value="Trans_reg_C"/>
    <property type="match status" value="1"/>
</dbReference>
<dbReference type="Gene3D" id="1.10.10.10">
    <property type="entry name" value="Winged helix-like DNA-binding domain superfamily/Winged helix DNA-binding domain"/>
    <property type="match status" value="1"/>
</dbReference>
<name>A0AA52EJ24_9PROT</name>
<keyword evidence="9 14" id="KW-0238">DNA-binding</keyword>
<evidence type="ECO:0000259" key="15">
    <source>
        <dbReference type="PROSITE" id="PS50110"/>
    </source>
</evidence>
<accession>A0AA52EJ24</accession>
<evidence type="ECO:0000256" key="13">
    <source>
        <dbReference type="PROSITE-ProRule" id="PRU00169"/>
    </source>
</evidence>